<comment type="caution">
    <text evidence="2">The sequence shown here is derived from an EMBL/GenBank/DDBJ whole genome shotgun (WGS) entry which is preliminary data.</text>
</comment>
<proteinExistence type="predicted"/>
<dbReference type="RefSeq" id="WP_344966377.1">
    <property type="nucleotide sequence ID" value="NZ_BAABDD010000001.1"/>
</dbReference>
<organism evidence="2 3">
    <name type="scientific">Salinactinospora qingdaonensis</name>
    <dbReference type="NCBI Taxonomy" id="702744"/>
    <lineage>
        <taxon>Bacteria</taxon>
        <taxon>Bacillati</taxon>
        <taxon>Actinomycetota</taxon>
        <taxon>Actinomycetes</taxon>
        <taxon>Streptosporangiales</taxon>
        <taxon>Nocardiopsidaceae</taxon>
        <taxon>Salinactinospora</taxon>
    </lineage>
</organism>
<evidence type="ECO:0000256" key="1">
    <source>
        <dbReference type="SAM" id="Phobius"/>
    </source>
</evidence>
<dbReference type="Proteomes" id="UP001500908">
    <property type="component" value="Unassembled WGS sequence"/>
</dbReference>
<gene>
    <name evidence="2" type="ORF">GCM10022402_02560</name>
</gene>
<accession>A0ABP7EVR7</accession>
<sequence>MSTSDEKRIVVPGCIISFSLGLIVLLSIVQELTCPGPAEVRAGAEYNEAWCAGSSGDAVKTGHRGGGPGAGK</sequence>
<evidence type="ECO:0000313" key="3">
    <source>
        <dbReference type="Proteomes" id="UP001500908"/>
    </source>
</evidence>
<protein>
    <submittedName>
        <fullName evidence="2">Uncharacterized protein</fullName>
    </submittedName>
</protein>
<keyword evidence="3" id="KW-1185">Reference proteome</keyword>
<name>A0ABP7EVR7_9ACTN</name>
<reference evidence="3" key="1">
    <citation type="journal article" date="2019" name="Int. J. Syst. Evol. Microbiol.">
        <title>The Global Catalogue of Microorganisms (GCM) 10K type strain sequencing project: providing services to taxonomists for standard genome sequencing and annotation.</title>
        <authorList>
            <consortium name="The Broad Institute Genomics Platform"/>
            <consortium name="The Broad Institute Genome Sequencing Center for Infectious Disease"/>
            <person name="Wu L."/>
            <person name="Ma J."/>
        </authorList>
    </citation>
    <scope>NUCLEOTIDE SEQUENCE [LARGE SCALE GENOMIC DNA]</scope>
    <source>
        <strain evidence="3">JCM 17137</strain>
    </source>
</reference>
<evidence type="ECO:0000313" key="2">
    <source>
        <dbReference type="EMBL" id="GAA3725383.1"/>
    </source>
</evidence>
<feature type="transmembrane region" description="Helical" evidence="1">
    <location>
        <begin position="9"/>
        <end position="29"/>
    </location>
</feature>
<keyword evidence="1" id="KW-0812">Transmembrane</keyword>
<keyword evidence="1" id="KW-0472">Membrane</keyword>
<keyword evidence="1" id="KW-1133">Transmembrane helix</keyword>
<dbReference type="EMBL" id="BAABDD010000001">
    <property type="protein sequence ID" value="GAA3725383.1"/>
    <property type="molecule type" value="Genomic_DNA"/>
</dbReference>